<dbReference type="SMART" id="SM00344">
    <property type="entry name" value="HTH_ASNC"/>
    <property type="match status" value="1"/>
</dbReference>
<reference evidence="5 6" key="1">
    <citation type="submission" date="2016-10" db="EMBL/GenBank/DDBJ databases">
        <authorList>
            <person name="de Groot N.N."/>
        </authorList>
    </citation>
    <scope>NUCLEOTIDE SEQUENCE [LARGE SCALE GENOMIC DNA]</scope>
    <source>
        <strain evidence="5 6">ATCC 43154</strain>
    </source>
</reference>
<dbReference type="GO" id="GO:0043200">
    <property type="term" value="P:response to amino acid"/>
    <property type="evidence" value="ECO:0007669"/>
    <property type="project" value="TreeGrafter"/>
</dbReference>
<accession>A0A1I4NWN0</accession>
<dbReference type="Gene3D" id="3.30.70.920">
    <property type="match status" value="1"/>
</dbReference>
<keyword evidence="3" id="KW-0804">Transcription</keyword>
<keyword evidence="6" id="KW-1185">Reference proteome</keyword>
<dbReference type="Pfam" id="PF13412">
    <property type="entry name" value="HTH_24"/>
    <property type="match status" value="1"/>
</dbReference>
<dbReference type="InterPro" id="IPR036388">
    <property type="entry name" value="WH-like_DNA-bd_sf"/>
</dbReference>
<dbReference type="Gene3D" id="1.10.10.10">
    <property type="entry name" value="Winged helix-like DNA-binding domain superfamily/Winged helix DNA-binding domain"/>
    <property type="match status" value="1"/>
</dbReference>
<feature type="domain" description="HTH asnC-type" evidence="4">
    <location>
        <begin position="6"/>
        <end position="67"/>
    </location>
</feature>
<dbReference type="InterPro" id="IPR019887">
    <property type="entry name" value="Tscrpt_reg_AsnC/Lrp_C"/>
</dbReference>
<organism evidence="5 6">
    <name type="scientific">Rugamonas rubra</name>
    <dbReference type="NCBI Taxonomy" id="758825"/>
    <lineage>
        <taxon>Bacteria</taxon>
        <taxon>Pseudomonadati</taxon>
        <taxon>Pseudomonadota</taxon>
        <taxon>Betaproteobacteria</taxon>
        <taxon>Burkholderiales</taxon>
        <taxon>Oxalobacteraceae</taxon>
        <taxon>Telluria group</taxon>
        <taxon>Rugamonas</taxon>
    </lineage>
</organism>
<evidence type="ECO:0000259" key="4">
    <source>
        <dbReference type="PROSITE" id="PS50956"/>
    </source>
</evidence>
<dbReference type="InterPro" id="IPR019888">
    <property type="entry name" value="Tscrpt_reg_AsnC-like"/>
</dbReference>
<sequence length="172" mass="19131">MTTITVDRHDLAILNELQRDGQLTNSTLGERIHLSTSQVGRRVQRLEEAGVIDHYAAVLDPLVVGLDVMAFVQVTLDRHGETRGEVFEQAVADLPEVLECFSVTGEADYIVRVISHDLNSFSKFMMDGLLRIPGVTNVKSNISLKKVKQVTILPLDHLAQPKLSKQRVQFSA</sequence>
<dbReference type="STRING" id="758825.SAMN02982985_03182"/>
<evidence type="ECO:0000256" key="1">
    <source>
        <dbReference type="ARBA" id="ARBA00023015"/>
    </source>
</evidence>
<dbReference type="InterPro" id="IPR036390">
    <property type="entry name" value="WH_DNA-bd_sf"/>
</dbReference>
<dbReference type="PANTHER" id="PTHR30154:SF34">
    <property type="entry name" value="TRANSCRIPTIONAL REGULATOR AZLB"/>
    <property type="match status" value="1"/>
</dbReference>
<dbReference type="InterPro" id="IPR011008">
    <property type="entry name" value="Dimeric_a/b-barrel"/>
</dbReference>
<dbReference type="EMBL" id="FOTW01000014">
    <property type="protein sequence ID" value="SFM19954.1"/>
    <property type="molecule type" value="Genomic_DNA"/>
</dbReference>
<dbReference type="Pfam" id="PF01037">
    <property type="entry name" value="AsnC_trans_reg"/>
    <property type="match status" value="1"/>
</dbReference>
<proteinExistence type="predicted"/>
<dbReference type="InterPro" id="IPR000485">
    <property type="entry name" value="AsnC-type_HTH_dom"/>
</dbReference>
<dbReference type="SUPFAM" id="SSF54909">
    <property type="entry name" value="Dimeric alpha+beta barrel"/>
    <property type="match status" value="1"/>
</dbReference>
<evidence type="ECO:0000313" key="5">
    <source>
        <dbReference type="EMBL" id="SFM19954.1"/>
    </source>
</evidence>
<dbReference type="PROSITE" id="PS50956">
    <property type="entry name" value="HTH_ASNC_2"/>
    <property type="match status" value="1"/>
</dbReference>
<name>A0A1I4NWN0_9BURK</name>
<protein>
    <submittedName>
        <fullName evidence="5">DNA-binding transcriptional regulator, Lrp family</fullName>
    </submittedName>
</protein>
<evidence type="ECO:0000256" key="3">
    <source>
        <dbReference type="ARBA" id="ARBA00023163"/>
    </source>
</evidence>
<keyword evidence="1" id="KW-0805">Transcription regulation</keyword>
<dbReference type="OrthoDB" id="8526125at2"/>
<dbReference type="Proteomes" id="UP000199470">
    <property type="component" value="Unassembled WGS sequence"/>
</dbReference>
<dbReference type="GO" id="GO:0043565">
    <property type="term" value="F:sequence-specific DNA binding"/>
    <property type="evidence" value="ECO:0007669"/>
    <property type="project" value="InterPro"/>
</dbReference>
<evidence type="ECO:0000256" key="2">
    <source>
        <dbReference type="ARBA" id="ARBA00023125"/>
    </source>
</evidence>
<dbReference type="GO" id="GO:0005829">
    <property type="term" value="C:cytosol"/>
    <property type="evidence" value="ECO:0007669"/>
    <property type="project" value="TreeGrafter"/>
</dbReference>
<gene>
    <name evidence="5" type="ORF">SAMN02982985_03182</name>
</gene>
<dbReference type="PANTHER" id="PTHR30154">
    <property type="entry name" value="LEUCINE-RESPONSIVE REGULATORY PROTEIN"/>
    <property type="match status" value="1"/>
</dbReference>
<dbReference type="PRINTS" id="PR00033">
    <property type="entry name" value="HTHASNC"/>
</dbReference>
<evidence type="ECO:0000313" key="6">
    <source>
        <dbReference type="Proteomes" id="UP000199470"/>
    </source>
</evidence>
<keyword evidence="2 5" id="KW-0238">DNA-binding</keyword>
<dbReference type="AlphaFoldDB" id="A0A1I4NWN0"/>
<dbReference type="RefSeq" id="WP_093388665.1">
    <property type="nucleotide sequence ID" value="NZ_FOTW01000014.1"/>
</dbReference>
<dbReference type="SUPFAM" id="SSF46785">
    <property type="entry name" value="Winged helix' DNA-binding domain"/>
    <property type="match status" value="1"/>
</dbReference>